<dbReference type="EMBL" id="CP000360">
    <property type="protein sequence ID" value="ABF39917.1"/>
    <property type="molecule type" value="Genomic_DNA"/>
</dbReference>
<evidence type="ECO:0000256" key="7">
    <source>
        <dbReference type="SAM" id="Phobius"/>
    </source>
</evidence>
<feature type="transmembrane region" description="Helical" evidence="7">
    <location>
        <begin position="570"/>
        <end position="591"/>
    </location>
</feature>
<keyword evidence="12" id="KW-1185">Reference proteome</keyword>
<dbReference type="eggNOG" id="COG3264">
    <property type="taxonomic scope" value="Bacteria"/>
</dbReference>
<dbReference type="Pfam" id="PF00924">
    <property type="entry name" value="MS_channel_2nd"/>
    <property type="match status" value="1"/>
</dbReference>
<dbReference type="GO" id="GO:0008381">
    <property type="term" value="F:mechanosensitive monoatomic ion channel activity"/>
    <property type="evidence" value="ECO:0007669"/>
    <property type="project" value="UniProtKB-ARBA"/>
</dbReference>
<feature type="transmembrane region" description="Helical" evidence="7">
    <location>
        <begin position="286"/>
        <end position="307"/>
    </location>
</feature>
<dbReference type="STRING" id="204669.Acid345_0914"/>
<comment type="similarity">
    <text evidence="2">Belongs to the MscS (TC 1.A.23) family.</text>
</comment>
<protein>
    <submittedName>
        <fullName evidence="11">MscS Mechanosensitive ion channel</fullName>
    </submittedName>
</protein>
<keyword evidence="4 7" id="KW-0812">Transmembrane</keyword>
<proteinExistence type="inferred from homology"/>
<evidence type="ECO:0000256" key="2">
    <source>
        <dbReference type="ARBA" id="ARBA00008017"/>
    </source>
</evidence>
<feature type="transmembrane region" description="Helical" evidence="7">
    <location>
        <begin position="612"/>
        <end position="631"/>
    </location>
</feature>
<feature type="transmembrane region" description="Helical" evidence="7">
    <location>
        <begin position="437"/>
        <end position="456"/>
    </location>
</feature>
<feature type="signal peptide" evidence="8">
    <location>
        <begin position="1"/>
        <end position="31"/>
    </location>
</feature>
<accession>Q1IT83</accession>
<dbReference type="Pfam" id="PF21082">
    <property type="entry name" value="MS_channel_3rd"/>
    <property type="match status" value="1"/>
</dbReference>
<feature type="chain" id="PRO_5004191238" evidence="8">
    <location>
        <begin position="32"/>
        <end position="842"/>
    </location>
</feature>
<dbReference type="SUPFAM" id="SSF50182">
    <property type="entry name" value="Sm-like ribonucleoproteins"/>
    <property type="match status" value="1"/>
</dbReference>
<dbReference type="InterPro" id="IPR006686">
    <property type="entry name" value="MscS_channel_CS"/>
</dbReference>
<keyword evidence="8" id="KW-0732">Signal</keyword>
<feature type="domain" description="Mechanosensitive ion channel MscS C-terminal" evidence="10">
    <location>
        <begin position="728"/>
        <end position="809"/>
    </location>
</feature>
<dbReference type="HOGENOM" id="CLU_017654_0_0_0"/>
<feature type="transmembrane region" description="Helical" evidence="7">
    <location>
        <begin position="352"/>
        <end position="372"/>
    </location>
</feature>
<evidence type="ECO:0000256" key="3">
    <source>
        <dbReference type="ARBA" id="ARBA00022475"/>
    </source>
</evidence>
<evidence type="ECO:0000256" key="8">
    <source>
        <dbReference type="SAM" id="SignalP"/>
    </source>
</evidence>
<dbReference type="SUPFAM" id="SSF82689">
    <property type="entry name" value="Mechanosensitive channel protein MscS (YggB), C-terminal domain"/>
    <property type="match status" value="1"/>
</dbReference>
<dbReference type="InterPro" id="IPR023408">
    <property type="entry name" value="MscS_beta-dom_sf"/>
</dbReference>
<feature type="transmembrane region" description="Helical" evidence="7">
    <location>
        <begin position="526"/>
        <end position="550"/>
    </location>
</feature>
<reference evidence="11 12" key="1">
    <citation type="journal article" date="2009" name="Appl. Environ. Microbiol.">
        <title>Three genomes from the phylum Acidobacteria provide insight into the lifestyles of these microorganisms in soils.</title>
        <authorList>
            <person name="Ward N.L."/>
            <person name="Challacombe J.F."/>
            <person name="Janssen P.H."/>
            <person name="Henrissat B."/>
            <person name="Coutinho P.M."/>
            <person name="Wu M."/>
            <person name="Xie G."/>
            <person name="Haft D.H."/>
            <person name="Sait M."/>
            <person name="Badger J."/>
            <person name="Barabote R.D."/>
            <person name="Bradley B."/>
            <person name="Brettin T.S."/>
            <person name="Brinkac L.M."/>
            <person name="Bruce D."/>
            <person name="Creasy T."/>
            <person name="Daugherty S.C."/>
            <person name="Davidsen T.M."/>
            <person name="DeBoy R.T."/>
            <person name="Detter J.C."/>
            <person name="Dodson R.J."/>
            <person name="Durkin A.S."/>
            <person name="Ganapathy A."/>
            <person name="Gwinn-Giglio M."/>
            <person name="Han C.S."/>
            <person name="Khouri H."/>
            <person name="Kiss H."/>
            <person name="Kothari S.P."/>
            <person name="Madupu R."/>
            <person name="Nelson K.E."/>
            <person name="Nelson W.C."/>
            <person name="Paulsen I."/>
            <person name="Penn K."/>
            <person name="Ren Q."/>
            <person name="Rosovitz M.J."/>
            <person name="Selengut J.D."/>
            <person name="Shrivastava S."/>
            <person name="Sullivan S.A."/>
            <person name="Tapia R."/>
            <person name="Thompson L.S."/>
            <person name="Watkins K.L."/>
            <person name="Yang Q."/>
            <person name="Yu C."/>
            <person name="Zafar N."/>
            <person name="Zhou L."/>
            <person name="Kuske C.R."/>
        </authorList>
    </citation>
    <scope>NUCLEOTIDE SEQUENCE [LARGE SCALE GENOMIC DNA]</scope>
    <source>
        <strain evidence="11 12">Ellin345</strain>
    </source>
</reference>
<dbReference type="EnsemblBacteria" id="ABF39917">
    <property type="protein sequence ID" value="ABF39917"/>
    <property type="gene ID" value="Acid345_0914"/>
</dbReference>
<dbReference type="KEGG" id="aba:Acid345_0914"/>
<dbReference type="PROSITE" id="PS01246">
    <property type="entry name" value="UPF0003"/>
    <property type="match status" value="1"/>
</dbReference>
<feature type="transmembrane region" description="Helical" evidence="7">
    <location>
        <begin position="643"/>
        <end position="666"/>
    </location>
</feature>
<dbReference type="GO" id="GO:0005886">
    <property type="term" value="C:plasma membrane"/>
    <property type="evidence" value="ECO:0007669"/>
    <property type="project" value="UniProtKB-SubCell"/>
</dbReference>
<dbReference type="SUPFAM" id="SSF82861">
    <property type="entry name" value="Mechanosensitive channel protein MscS (YggB), transmembrane region"/>
    <property type="match status" value="1"/>
</dbReference>
<dbReference type="AlphaFoldDB" id="Q1IT83"/>
<dbReference type="InterPro" id="IPR010920">
    <property type="entry name" value="LSM_dom_sf"/>
</dbReference>
<organism evidence="11 12">
    <name type="scientific">Koribacter versatilis (strain Ellin345)</name>
    <dbReference type="NCBI Taxonomy" id="204669"/>
    <lineage>
        <taxon>Bacteria</taxon>
        <taxon>Pseudomonadati</taxon>
        <taxon>Acidobacteriota</taxon>
        <taxon>Terriglobia</taxon>
        <taxon>Terriglobales</taxon>
        <taxon>Candidatus Korobacteraceae</taxon>
        <taxon>Candidatus Korobacter</taxon>
    </lineage>
</organism>
<dbReference type="Proteomes" id="UP000002432">
    <property type="component" value="Chromosome"/>
</dbReference>
<feature type="transmembrane region" description="Helical" evidence="7">
    <location>
        <begin position="408"/>
        <end position="425"/>
    </location>
</feature>
<evidence type="ECO:0000313" key="12">
    <source>
        <dbReference type="Proteomes" id="UP000002432"/>
    </source>
</evidence>
<sequence>MLTSNSAPVTRLLRFCLCLLFCGGLAVPSQSAQLPFFGKKSKEKSKEKTTQVPPTLQPRVLKLGDGSEIAITEVVPRTQSALSSLDDIIASTSDSTLSAAEARVQELVTDVANNKQDTQATIQYARSTQGLNEIRTEWTRKRTELDGLSSVVEKRVSDLTDKQRQVAAIRDLWATASTPEGELPAALQDSVSRVQQSASEADIRLHASLDSLIPVQVNIATAGKDIDGILSSVDAAQKGLRNQIFALDSPPIWSAFRNGSYSSLRIQVSAATNRLRSRIVQFYNHYWSRLVGYLLFFIFLTAVLFWLPRAASRSEDHDDREKSGFLRYPIAVSAFISLILFAAFFPQAPLEVLRLAVLLLIVCSVILAARVFDRSLLRPVTAIASLRVMDTISANAAAGTLLQRIDTLLIAILASGVFTWLGYKGGAAIRELERRRWPVATVVCRISAVLLAFSVFTNIIGNVSLAEILLSGTLKAAYAGVIVYLFYTISRDLLFLYTNTKFSQRSRVIRYHRDLFVEKTTKIFRLICWIAWIVVLPASFQFAAEIFQAVGNFLRRSWSLGAVKISLQDILMFGIVLLLSTFLARVVRFFLEEELLPRTRVSDGAGKAGSRLLHYSLVFLGFFLALGAAGLDLSRLTLLTGAFGVGLGFGLQNVVSNFVSGIIISLERPMQVNDVIEVGTLLGTVREIGFRSSTVVTFDGAAVIVPNSELITKSFVNWSLTDRLRRGEIRIGVAYGTDPGRVLNLLREVVDSTQDVLKNPAPLITFETFGASSLDFTVRFWAYIDNLVTIRSQLNVAISERMQAEGISIPFPQRDVHVHLANGNESQSDLFERIQKGKTATS</sequence>
<dbReference type="InterPro" id="IPR011014">
    <property type="entry name" value="MscS_channel_TM-2"/>
</dbReference>
<evidence type="ECO:0000256" key="4">
    <source>
        <dbReference type="ARBA" id="ARBA00022692"/>
    </source>
</evidence>
<dbReference type="InterPro" id="IPR011066">
    <property type="entry name" value="MscS_channel_C_sf"/>
</dbReference>
<dbReference type="Gene3D" id="1.10.287.1260">
    <property type="match status" value="1"/>
</dbReference>
<evidence type="ECO:0000256" key="1">
    <source>
        <dbReference type="ARBA" id="ARBA00004651"/>
    </source>
</evidence>
<evidence type="ECO:0000313" key="11">
    <source>
        <dbReference type="EMBL" id="ABF39917.1"/>
    </source>
</evidence>
<feature type="transmembrane region" description="Helical" evidence="7">
    <location>
        <begin position="476"/>
        <end position="497"/>
    </location>
</feature>
<keyword evidence="5 7" id="KW-1133">Transmembrane helix</keyword>
<keyword evidence="6 7" id="KW-0472">Membrane</keyword>
<dbReference type="PANTHER" id="PTHR30347">
    <property type="entry name" value="POTASSIUM CHANNEL RELATED"/>
    <property type="match status" value="1"/>
</dbReference>
<dbReference type="InterPro" id="IPR052702">
    <property type="entry name" value="MscS-like_channel"/>
</dbReference>
<feature type="transmembrane region" description="Helical" evidence="7">
    <location>
        <begin position="328"/>
        <end position="346"/>
    </location>
</feature>
<name>Q1IT83_KORVE</name>
<evidence type="ECO:0000256" key="5">
    <source>
        <dbReference type="ARBA" id="ARBA00022989"/>
    </source>
</evidence>
<evidence type="ECO:0000259" key="9">
    <source>
        <dbReference type="Pfam" id="PF00924"/>
    </source>
</evidence>
<comment type="subcellular location">
    <subcellularLocation>
        <location evidence="1">Cell membrane</location>
        <topology evidence="1">Multi-pass membrane protein</topology>
    </subcellularLocation>
</comment>
<dbReference type="Gene3D" id="2.30.30.60">
    <property type="match status" value="1"/>
</dbReference>
<feature type="domain" description="Mechanosensitive ion channel MscS" evidence="9">
    <location>
        <begin position="653"/>
        <end position="719"/>
    </location>
</feature>
<dbReference type="InterPro" id="IPR049278">
    <property type="entry name" value="MS_channel_C"/>
</dbReference>
<dbReference type="InterPro" id="IPR006685">
    <property type="entry name" value="MscS_channel_2nd"/>
</dbReference>
<dbReference type="PANTHER" id="PTHR30347:SF1">
    <property type="entry name" value="MECHANOSENSITIVE CHANNEL MSCK"/>
    <property type="match status" value="1"/>
</dbReference>
<gene>
    <name evidence="11" type="ordered locus">Acid345_0914</name>
</gene>
<evidence type="ECO:0000259" key="10">
    <source>
        <dbReference type="Pfam" id="PF21082"/>
    </source>
</evidence>
<keyword evidence="3" id="KW-1003">Cell membrane</keyword>
<evidence type="ECO:0000256" key="6">
    <source>
        <dbReference type="ARBA" id="ARBA00023136"/>
    </source>
</evidence>
<dbReference type="Gene3D" id="3.30.70.100">
    <property type="match status" value="1"/>
</dbReference>